<reference evidence="8" key="1">
    <citation type="journal article" date="2020" name="Nat. Commun.">
        <title>Large-scale genome sequencing of mycorrhizal fungi provides insights into the early evolution of symbiotic traits.</title>
        <authorList>
            <person name="Miyauchi S."/>
            <person name="Kiss E."/>
            <person name="Kuo A."/>
            <person name="Drula E."/>
            <person name="Kohler A."/>
            <person name="Sanchez-Garcia M."/>
            <person name="Morin E."/>
            <person name="Andreopoulos B."/>
            <person name="Barry K.W."/>
            <person name="Bonito G."/>
            <person name="Buee M."/>
            <person name="Carver A."/>
            <person name="Chen C."/>
            <person name="Cichocki N."/>
            <person name="Clum A."/>
            <person name="Culley D."/>
            <person name="Crous P.W."/>
            <person name="Fauchery L."/>
            <person name="Girlanda M."/>
            <person name="Hayes R.D."/>
            <person name="Keri Z."/>
            <person name="LaButti K."/>
            <person name="Lipzen A."/>
            <person name="Lombard V."/>
            <person name="Magnuson J."/>
            <person name="Maillard F."/>
            <person name="Murat C."/>
            <person name="Nolan M."/>
            <person name="Ohm R.A."/>
            <person name="Pangilinan J."/>
            <person name="Pereira M.F."/>
            <person name="Perotto S."/>
            <person name="Peter M."/>
            <person name="Pfister S."/>
            <person name="Riley R."/>
            <person name="Sitrit Y."/>
            <person name="Stielow J.B."/>
            <person name="Szollosi G."/>
            <person name="Zifcakova L."/>
            <person name="Stursova M."/>
            <person name="Spatafora J.W."/>
            <person name="Tedersoo L."/>
            <person name="Vaario L.M."/>
            <person name="Yamada A."/>
            <person name="Yan M."/>
            <person name="Wang P."/>
            <person name="Xu J."/>
            <person name="Bruns T."/>
            <person name="Baldrian P."/>
            <person name="Vilgalys R."/>
            <person name="Dunand C."/>
            <person name="Henrissat B."/>
            <person name="Grigoriev I.V."/>
            <person name="Hibbett D."/>
            <person name="Nagy L.G."/>
            <person name="Martin F.M."/>
        </authorList>
    </citation>
    <scope>NUCLEOTIDE SEQUENCE</scope>
    <source>
        <strain evidence="8">UP504</strain>
    </source>
</reference>
<dbReference type="Gene3D" id="3.10.110.10">
    <property type="entry name" value="Ubiquitin Conjugating Enzyme"/>
    <property type="match status" value="1"/>
</dbReference>
<evidence type="ECO:0000313" key="8">
    <source>
        <dbReference type="EMBL" id="KAF9510276.1"/>
    </source>
</evidence>
<feature type="compositionally biased region" description="Low complexity" evidence="6">
    <location>
        <begin position="176"/>
        <end position="191"/>
    </location>
</feature>
<comment type="caution">
    <text evidence="8">The sequence shown here is derived from an EMBL/GenBank/DDBJ whole genome shotgun (WGS) entry which is preliminary data.</text>
</comment>
<dbReference type="OrthoDB" id="7851174at2759"/>
<dbReference type="Pfam" id="PF00179">
    <property type="entry name" value="UQ_con"/>
    <property type="match status" value="1"/>
</dbReference>
<keyword evidence="2" id="KW-0808">Transferase</keyword>
<proteinExistence type="predicted"/>
<dbReference type="PROSITE" id="PS50127">
    <property type="entry name" value="UBC_2"/>
    <property type="match status" value="1"/>
</dbReference>
<evidence type="ECO:0000256" key="4">
    <source>
        <dbReference type="ARBA" id="ARBA00022786"/>
    </source>
</evidence>
<feature type="domain" description="UBC core" evidence="7">
    <location>
        <begin position="1"/>
        <end position="147"/>
    </location>
</feature>
<gene>
    <name evidence="8" type="ORF">BS47DRAFT_1409189</name>
</gene>
<dbReference type="FunFam" id="3.10.110.10:FF:000060">
    <property type="entry name" value="Ubiquitin conjugating enzyme (UbcB)"/>
    <property type="match status" value="1"/>
</dbReference>
<dbReference type="InterPro" id="IPR016135">
    <property type="entry name" value="UBQ-conjugating_enzyme/RWD"/>
</dbReference>
<dbReference type="GO" id="GO:0005524">
    <property type="term" value="F:ATP binding"/>
    <property type="evidence" value="ECO:0007669"/>
    <property type="project" value="UniProtKB-KW"/>
</dbReference>
<dbReference type="PANTHER" id="PTHR24068">
    <property type="entry name" value="UBIQUITIN-CONJUGATING ENZYME E2"/>
    <property type="match status" value="1"/>
</dbReference>
<name>A0A9P6DPP6_9AGAM</name>
<dbReference type="EC" id="2.3.2.23" evidence="1"/>
<keyword evidence="4" id="KW-0833">Ubl conjugation pathway</keyword>
<dbReference type="SUPFAM" id="SSF54495">
    <property type="entry name" value="UBC-like"/>
    <property type="match status" value="1"/>
</dbReference>
<evidence type="ECO:0000256" key="3">
    <source>
        <dbReference type="ARBA" id="ARBA00022741"/>
    </source>
</evidence>
<evidence type="ECO:0000313" key="9">
    <source>
        <dbReference type="Proteomes" id="UP000886523"/>
    </source>
</evidence>
<keyword evidence="9" id="KW-1185">Reference proteome</keyword>
<evidence type="ECO:0000256" key="5">
    <source>
        <dbReference type="ARBA" id="ARBA00022840"/>
    </source>
</evidence>
<dbReference type="AlphaFoldDB" id="A0A9P6DPP6"/>
<feature type="region of interest" description="Disordered" evidence="6">
    <location>
        <begin position="167"/>
        <end position="278"/>
    </location>
</feature>
<dbReference type="SMART" id="SM00212">
    <property type="entry name" value="UBCc"/>
    <property type="match status" value="1"/>
</dbReference>
<organism evidence="8 9">
    <name type="scientific">Hydnum rufescens UP504</name>
    <dbReference type="NCBI Taxonomy" id="1448309"/>
    <lineage>
        <taxon>Eukaryota</taxon>
        <taxon>Fungi</taxon>
        <taxon>Dikarya</taxon>
        <taxon>Basidiomycota</taxon>
        <taxon>Agaricomycotina</taxon>
        <taxon>Agaricomycetes</taxon>
        <taxon>Cantharellales</taxon>
        <taxon>Hydnaceae</taxon>
        <taxon>Hydnum</taxon>
    </lineage>
</organism>
<sequence>MTIKRINREINDLKKEDLGDIRLAPSEASMLEWTGAIPGPTGSVYEGGLFEFSLTLPSDYPFTAPKITFKTRIYHMNISQTGHICLDILKNAWSPALSIFKVILSLSSLLTDPNPSDPLVPPIATEYTRKRAQHDQTARLWTQLYAIASPKGKSHPTIDLTASTRPHLPGIAASEPARTVSSTPTTTFSRPRPVPLAAVSSRTIDLSDDEADATAVTSSPGTIVLPGSKRKRTGGDASNPSPRSRRRRTADRPEEGFATTGASGSLPGTVASTGRRAREVIVIDDD</sequence>
<protein>
    <recommendedName>
        <fullName evidence="1">E2 ubiquitin-conjugating enzyme</fullName>
        <ecNumber evidence="1">2.3.2.23</ecNumber>
    </recommendedName>
</protein>
<dbReference type="Proteomes" id="UP000886523">
    <property type="component" value="Unassembled WGS sequence"/>
</dbReference>
<evidence type="ECO:0000256" key="6">
    <source>
        <dbReference type="SAM" id="MobiDB-lite"/>
    </source>
</evidence>
<keyword evidence="5" id="KW-0067">ATP-binding</keyword>
<dbReference type="InterPro" id="IPR000608">
    <property type="entry name" value="UBC"/>
</dbReference>
<evidence type="ECO:0000256" key="2">
    <source>
        <dbReference type="ARBA" id="ARBA00022679"/>
    </source>
</evidence>
<evidence type="ECO:0000259" key="7">
    <source>
        <dbReference type="PROSITE" id="PS50127"/>
    </source>
</evidence>
<dbReference type="EMBL" id="MU129019">
    <property type="protein sequence ID" value="KAF9510276.1"/>
    <property type="molecule type" value="Genomic_DNA"/>
</dbReference>
<keyword evidence="3" id="KW-0547">Nucleotide-binding</keyword>
<dbReference type="GO" id="GO:0061631">
    <property type="term" value="F:ubiquitin conjugating enzyme activity"/>
    <property type="evidence" value="ECO:0007669"/>
    <property type="project" value="UniProtKB-EC"/>
</dbReference>
<evidence type="ECO:0000256" key="1">
    <source>
        <dbReference type="ARBA" id="ARBA00012486"/>
    </source>
</evidence>
<accession>A0A9P6DPP6</accession>